<keyword evidence="4 6" id="KW-1133">Transmembrane helix</keyword>
<dbReference type="GO" id="GO:0005886">
    <property type="term" value="C:plasma membrane"/>
    <property type="evidence" value="ECO:0007669"/>
    <property type="project" value="UniProtKB-SubCell"/>
</dbReference>
<evidence type="ECO:0000256" key="5">
    <source>
        <dbReference type="ARBA" id="ARBA00023136"/>
    </source>
</evidence>
<organism evidence="8">
    <name type="scientific">Chaetoceros debilis</name>
    <dbReference type="NCBI Taxonomy" id="122233"/>
    <lineage>
        <taxon>Eukaryota</taxon>
        <taxon>Sar</taxon>
        <taxon>Stramenopiles</taxon>
        <taxon>Ochrophyta</taxon>
        <taxon>Bacillariophyta</taxon>
        <taxon>Coscinodiscophyceae</taxon>
        <taxon>Chaetocerotophycidae</taxon>
        <taxon>Chaetocerotales</taxon>
        <taxon>Chaetocerotaceae</taxon>
        <taxon>Chaetoceros</taxon>
    </lineage>
</organism>
<comment type="caution">
    <text evidence="6">Lacks conserved residue(s) required for the propagation of feature annotation.</text>
</comment>
<comment type="similarity">
    <text evidence="2 6">Belongs to the CTL (choline transporter-like) family.</text>
</comment>
<reference evidence="8" key="1">
    <citation type="submission" date="2021-01" db="EMBL/GenBank/DDBJ databases">
        <authorList>
            <person name="Corre E."/>
            <person name="Pelletier E."/>
            <person name="Niang G."/>
            <person name="Scheremetjew M."/>
            <person name="Finn R."/>
            <person name="Kale V."/>
            <person name="Holt S."/>
            <person name="Cochrane G."/>
            <person name="Meng A."/>
            <person name="Brown T."/>
            <person name="Cohen L."/>
        </authorList>
    </citation>
    <scope>NUCLEOTIDE SEQUENCE</scope>
    <source>
        <strain evidence="8">MM31A-1</strain>
    </source>
</reference>
<accession>A0A7S3V7V3</accession>
<dbReference type="PANTHER" id="PTHR12385">
    <property type="entry name" value="CHOLINE TRANSPORTER-LIKE (SLC FAMILY 44)"/>
    <property type="match status" value="1"/>
</dbReference>
<proteinExistence type="inferred from homology"/>
<dbReference type="PANTHER" id="PTHR12385:SF4">
    <property type="entry name" value="PROTEIN PNS1"/>
    <property type="match status" value="1"/>
</dbReference>
<evidence type="ECO:0000256" key="4">
    <source>
        <dbReference type="ARBA" id="ARBA00022989"/>
    </source>
</evidence>
<gene>
    <name evidence="8" type="ORF">CDEB00056_LOCUS8025</name>
</gene>
<feature type="transmembrane region" description="Helical" evidence="6">
    <location>
        <begin position="231"/>
        <end position="249"/>
    </location>
</feature>
<keyword evidence="3 6" id="KW-0812">Transmembrane</keyword>
<dbReference type="AlphaFoldDB" id="A0A7S3V7V3"/>
<protein>
    <recommendedName>
        <fullName evidence="6">Choline transporter-like protein</fullName>
    </recommendedName>
</protein>
<feature type="region of interest" description="Disordered" evidence="7">
    <location>
        <begin position="132"/>
        <end position="189"/>
    </location>
</feature>
<comment type="function">
    <text evidence="6">Choline transporter.</text>
</comment>
<keyword evidence="5 6" id="KW-0472">Membrane</keyword>
<feature type="region of interest" description="Disordered" evidence="7">
    <location>
        <begin position="1"/>
        <end position="31"/>
    </location>
</feature>
<sequence length="744" mass="82590">MSASSLPPTTPASSYEDNMNDSHDGDGTSTVGEDCFFADATLDLEEAQGIAYQMTPDLTQRLAVDGENIGRITIPNLEISTNSVLSHAQHGNGADGNTAIIRRLDTTAGATSLSASDQNVNLTSDSIAPLEMSKSKSNSNTAPTSTPTPSDTPTTRSIELQAIHNDSINVNSDHHTNQPTYRPRPPRRPRDAKWTTAFLFVLPLLLAPYIIAHVILKIPPPKNHEIEKSDVPAAITLGLGILLARVFYISRGGGEGEDRRYLTSQVLIISNMASCVVLPLLTLTFYYLHVYSPLYHLIVFGLVLMTMREIYSFASLFKMGVIMTEGVNDGQRAFFRMLVNASLDILSRSLRCQSFYRTVVLLLCAQLGVLLGLRRALEYSYRMNTFGLPWIVLIVLIGYWCVNIVIRLLSYLACGGVTSWFAEQSRLMEEMEQIRKRENGGLNDNVDAFQNVSAMPEAYRNVDASAYSQGFDFDEGMDDDYLSDVEDTSNGRTVPISLYSRVSKVDGNWMGQNGQNTSTIKAFLFSALGNSRGSIIHCALLGGFANSVWSFLHGVEWLISVLSRFSLGQRIRYRVMNTSDSNSGPGMIDKLRAFWQSFHDTSSLFVRNHHDLGLCHVAAYYKSYTRAANDVMTLIDSSGIEPILHEDISSHMCSSISKSIAGIIVIFVGQYLTRTPDNNHTVVCEIMVTTFAMSYVLIYTMMEPLQASIKAVYVCFAQNHQSLSHAFPILYHRLARMSRERNDF</sequence>
<feature type="compositionally biased region" description="Low complexity" evidence="7">
    <location>
        <begin position="1"/>
        <end position="14"/>
    </location>
</feature>
<name>A0A7S3V7V3_9STRA</name>
<evidence type="ECO:0000256" key="3">
    <source>
        <dbReference type="ARBA" id="ARBA00022692"/>
    </source>
</evidence>
<evidence type="ECO:0000256" key="1">
    <source>
        <dbReference type="ARBA" id="ARBA00004141"/>
    </source>
</evidence>
<feature type="transmembrane region" description="Helical" evidence="6">
    <location>
        <begin position="261"/>
        <end position="288"/>
    </location>
</feature>
<feature type="compositionally biased region" description="Low complexity" evidence="7">
    <location>
        <begin position="135"/>
        <end position="157"/>
    </location>
</feature>
<dbReference type="InterPro" id="IPR007603">
    <property type="entry name" value="Choline_transptr-like"/>
</dbReference>
<evidence type="ECO:0000313" key="8">
    <source>
        <dbReference type="EMBL" id="CAE0463184.1"/>
    </source>
</evidence>
<evidence type="ECO:0000256" key="2">
    <source>
        <dbReference type="ARBA" id="ARBA00007168"/>
    </source>
</evidence>
<feature type="transmembrane region" description="Helical" evidence="6">
    <location>
        <begin position="192"/>
        <end position="211"/>
    </location>
</feature>
<dbReference type="GO" id="GO:0022857">
    <property type="term" value="F:transmembrane transporter activity"/>
    <property type="evidence" value="ECO:0007669"/>
    <property type="project" value="UniProtKB-UniRule"/>
</dbReference>
<feature type="transmembrane region" description="Helical" evidence="6">
    <location>
        <begin position="355"/>
        <end position="374"/>
    </location>
</feature>
<dbReference type="EMBL" id="HBIO01010348">
    <property type="protein sequence ID" value="CAE0463184.1"/>
    <property type="molecule type" value="Transcribed_RNA"/>
</dbReference>
<evidence type="ECO:0000256" key="7">
    <source>
        <dbReference type="SAM" id="MobiDB-lite"/>
    </source>
</evidence>
<dbReference type="Pfam" id="PF04515">
    <property type="entry name" value="Choline_transpo"/>
    <property type="match status" value="1"/>
</dbReference>
<feature type="transmembrane region" description="Helical" evidence="6">
    <location>
        <begin position="386"/>
        <end position="406"/>
    </location>
</feature>
<evidence type="ECO:0000256" key="6">
    <source>
        <dbReference type="RuleBase" id="RU368066"/>
    </source>
</evidence>
<comment type="subcellular location">
    <subcellularLocation>
        <location evidence="6">Cell membrane</location>
        <topology evidence="6">Multi-pass membrane protein</topology>
    </subcellularLocation>
    <subcellularLocation>
        <location evidence="1">Membrane</location>
        <topology evidence="1">Multi-pass membrane protein</topology>
    </subcellularLocation>
</comment>